<evidence type="ECO:0000256" key="11">
    <source>
        <dbReference type="RuleBase" id="RU003781"/>
    </source>
</evidence>
<dbReference type="KEGG" id="ccjz:ccrud_11255"/>
<dbReference type="GO" id="GO:0009117">
    <property type="term" value="P:nucleotide metabolic process"/>
    <property type="evidence" value="ECO:0007669"/>
    <property type="project" value="UniProtKB-KW"/>
</dbReference>
<comment type="subunit">
    <text evidence="2 10">Homodimer.</text>
</comment>
<dbReference type="Gene3D" id="3.90.950.10">
    <property type="match status" value="1"/>
</dbReference>
<dbReference type="InterPro" id="IPR020922">
    <property type="entry name" value="dITP/XTP_pyrophosphatase"/>
</dbReference>
<feature type="binding site" evidence="10">
    <location>
        <position position="182"/>
    </location>
    <ligand>
        <name>substrate</name>
    </ligand>
</feature>
<dbReference type="NCBIfam" id="TIGR00042">
    <property type="entry name" value="RdgB/HAM1 family non-canonical purine NTP pyrophosphatase"/>
    <property type="match status" value="1"/>
</dbReference>
<dbReference type="Pfam" id="PF01725">
    <property type="entry name" value="Ham1p_like"/>
    <property type="match status" value="1"/>
</dbReference>
<sequence length="208" mass="22304">MKLLLASNNAKKLKELQRILDQAGLDSVELLALRDVEAYDEPIEDGRRFVDNAIIKARAGVAHTGLATIADDSGIAVEELNGMPGVLSARWSGAHGNDTANNELLLAQMEHVPAKRRNAAFVSVCVLALPDGQEFAQEGRWEGQLLRAPKGENGFGYDPLFIPAEEIGGAERSSAELSAEEKDALSHRGKALRGLVEKIALLADAENA</sequence>
<dbReference type="RefSeq" id="WP_066567671.1">
    <property type="nucleotide sequence ID" value="NZ_CP015622.1"/>
</dbReference>
<dbReference type="HAMAP" id="MF_01405">
    <property type="entry name" value="Non_canon_purine_NTPase"/>
    <property type="match status" value="1"/>
</dbReference>
<dbReference type="EMBL" id="CP015622">
    <property type="protein sequence ID" value="ANE04719.1"/>
    <property type="molecule type" value="Genomic_DNA"/>
</dbReference>
<gene>
    <name evidence="12" type="ORF">ccrud_11255</name>
</gene>
<dbReference type="STRING" id="1652495.ccrud_11255"/>
<feature type="binding site" evidence="10">
    <location>
        <begin position="187"/>
        <end position="188"/>
    </location>
    <ligand>
        <name>substrate</name>
    </ligand>
</feature>
<protein>
    <recommendedName>
        <fullName evidence="10">dITP/XTP pyrophosphatase</fullName>
        <ecNumber evidence="10">3.6.1.66</ecNumber>
    </recommendedName>
    <alternativeName>
        <fullName evidence="10">Non-canonical purine NTP pyrophosphatase</fullName>
    </alternativeName>
    <alternativeName>
        <fullName evidence="10">Non-standard purine NTP pyrophosphatase</fullName>
    </alternativeName>
    <alternativeName>
        <fullName evidence="10">Nucleoside-triphosphate diphosphatase</fullName>
    </alternativeName>
    <alternativeName>
        <fullName evidence="10">Nucleoside-triphosphate pyrophosphatase</fullName>
        <shortName evidence="10">NTPase</shortName>
    </alternativeName>
</protein>
<dbReference type="CDD" id="cd00515">
    <property type="entry name" value="HAM1"/>
    <property type="match status" value="1"/>
</dbReference>
<dbReference type="GO" id="GO:0036222">
    <property type="term" value="F:XTP diphosphatase activity"/>
    <property type="evidence" value="ECO:0007669"/>
    <property type="project" value="UniProtKB-UniRule"/>
</dbReference>
<dbReference type="GO" id="GO:0046872">
    <property type="term" value="F:metal ion binding"/>
    <property type="evidence" value="ECO:0007669"/>
    <property type="project" value="UniProtKB-KW"/>
</dbReference>
<comment type="caution">
    <text evidence="10">Lacks conserved residue(s) required for the propagation of feature annotation.</text>
</comment>
<evidence type="ECO:0000313" key="13">
    <source>
        <dbReference type="Proteomes" id="UP000076929"/>
    </source>
</evidence>
<comment type="cofactor">
    <cofactor evidence="10">
        <name>Mg(2+)</name>
        <dbReference type="ChEBI" id="CHEBI:18420"/>
    </cofactor>
    <text evidence="10">Binds 1 Mg(2+) ion per subunit.</text>
</comment>
<dbReference type="GO" id="GO:0009146">
    <property type="term" value="P:purine nucleoside triphosphate catabolic process"/>
    <property type="evidence" value="ECO:0007669"/>
    <property type="project" value="UniProtKB-UniRule"/>
</dbReference>
<keyword evidence="6 10" id="KW-0460">Magnesium</keyword>
<evidence type="ECO:0000313" key="12">
    <source>
        <dbReference type="EMBL" id="ANE04719.1"/>
    </source>
</evidence>
<evidence type="ECO:0000256" key="5">
    <source>
        <dbReference type="ARBA" id="ARBA00022801"/>
    </source>
</evidence>
<dbReference type="GO" id="GO:0017111">
    <property type="term" value="F:ribonucleoside triphosphate phosphatase activity"/>
    <property type="evidence" value="ECO:0007669"/>
    <property type="project" value="InterPro"/>
</dbReference>
<comment type="catalytic activity">
    <reaction evidence="10">
        <text>ITP + H2O = IMP + diphosphate + H(+)</text>
        <dbReference type="Rhea" id="RHEA:29399"/>
        <dbReference type="ChEBI" id="CHEBI:15377"/>
        <dbReference type="ChEBI" id="CHEBI:15378"/>
        <dbReference type="ChEBI" id="CHEBI:33019"/>
        <dbReference type="ChEBI" id="CHEBI:58053"/>
        <dbReference type="ChEBI" id="CHEBI:61402"/>
        <dbReference type="EC" id="3.6.1.66"/>
    </reaction>
</comment>
<comment type="similarity">
    <text evidence="1 10 11">Belongs to the HAM1 NTPase family.</text>
</comment>
<feature type="binding site" evidence="10">
    <location>
        <position position="72"/>
    </location>
    <ligand>
        <name>Mg(2+)</name>
        <dbReference type="ChEBI" id="CHEBI:18420"/>
    </ligand>
</feature>
<dbReference type="OrthoDB" id="9807456at2"/>
<evidence type="ECO:0000256" key="9">
    <source>
        <dbReference type="ARBA" id="ARBA00052017"/>
    </source>
</evidence>
<organism evidence="12 13">
    <name type="scientific">Corynebacterium crudilactis</name>
    <dbReference type="NCBI Taxonomy" id="1652495"/>
    <lineage>
        <taxon>Bacteria</taxon>
        <taxon>Bacillati</taxon>
        <taxon>Actinomycetota</taxon>
        <taxon>Actinomycetes</taxon>
        <taxon>Mycobacteriales</taxon>
        <taxon>Corynebacteriaceae</taxon>
        <taxon>Corynebacterium</taxon>
    </lineage>
</organism>
<evidence type="ECO:0000256" key="6">
    <source>
        <dbReference type="ARBA" id="ARBA00022842"/>
    </source>
</evidence>
<feature type="binding site" evidence="10">
    <location>
        <position position="73"/>
    </location>
    <ligand>
        <name>substrate</name>
    </ligand>
</feature>
<dbReference type="InterPro" id="IPR002637">
    <property type="entry name" value="RdgB/HAM1"/>
</dbReference>
<evidence type="ECO:0000256" key="2">
    <source>
        <dbReference type="ARBA" id="ARBA00011738"/>
    </source>
</evidence>
<dbReference type="GO" id="GO:0005829">
    <property type="term" value="C:cytosol"/>
    <property type="evidence" value="ECO:0007669"/>
    <property type="project" value="TreeGrafter"/>
</dbReference>
<keyword evidence="4 10" id="KW-0547">Nucleotide-binding</keyword>
<dbReference type="AlphaFoldDB" id="A0A172QVI5"/>
<dbReference type="FunFam" id="3.90.950.10:FF:000001">
    <property type="entry name" value="dITP/XTP pyrophosphatase"/>
    <property type="match status" value="1"/>
</dbReference>
<dbReference type="SUPFAM" id="SSF52972">
    <property type="entry name" value="ITPase-like"/>
    <property type="match status" value="1"/>
</dbReference>
<keyword evidence="3 10" id="KW-0479">Metal-binding</keyword>
<evidence type="ECO:0000256" key="10">
    <source>
        <dbReference type="HAMAP-Rule" id="MF_01405"/>
    </source>
</evidence>
<proteinExistence type="inferred from homology"/>
<evidence type="ECO:0000256" key="7">
    <source>
        <dbReference type="ARBA" id="ARBA00023080"/>
    </source>
</evidence>
<comment type="catalytic activity">
    <reaction evidence="9 10">
        <text>XTP + H2O = XMP + diphosphate + H(+)</text>
        <dbReference type="Rhea" id="RHEA:28610"/>
        <dbReference type="ChEBI" id="CHEBI:15377"/>
        <dbReference type="ChEBI" id="CHEBI:15378"/>
        <dbReference type="ChEBI" id="CHEBI:33019"/>
        <dbReference type="ChEBI" id="CHEBI:57464"/>
        <dbReference type="ChEBI" id="CHEBI:61314"/>
        <dbReference type="EC" id="3.6.1.66"/>
    </reaction>
</comment>
<comment type="catalytic activity">
    <reaction evidence="8 10">
        <text>dITP + H2O = dIMP + diphosphate + H(+)</text>
        <dbReference type="Rhea" id="RHEA:28342"/>
        <dbReference type="ChEBI" id="CHEBI:15377"/>
        <dbReference type="ChEBI" id="CHEBI:15378"/>
        <dbReference type="ChEBI" id="CHEBI:33019"/>
        <dbReference type="ChEBI" id="CHEBI:61194"/>
        <dbReference type="ChEBI" id="CHEBI:61382"/>
        <dbReference type="EC" id="3.6.1.66"/>
    </reaction>
</comment>
<feature type="active site" description="Proton acceptor" evidence="10">
    <location>
        <position position="72"/>
    </location>
</feature>
<dbReference type="GO" id="GO:0000166">
    <property type="term" value="F:nucleotide binding"/>
    <property type="evidence" value="ECO:0007669"/>
    <property type="project" value="UniProtKB-KW"/>
</dbReference>
<dbReference type="EC" id="3.6.1.66" evidence="10"/>
<comment type="function">
    <text evidence="10">Pyrophosphatase that catalyzes the hydrolysis of nucleoside triphosphates to their monophosphate derivatives, with a high preference for the non-canonical purine nucleotides XTP (xanthosine triphosphate), dITP (deoxyinosine triphosphate) and ITP. Seems to function as a house-cleaning enzyme that removes non-canonical purine nucleotides from the nucleotide pool, thus preventing their incorporation into DNA/RNA and avoiding chromosomal lesions.</text>
</comment>
<reference evidence="12 13" key="1">
    <citation type="submission" date="2016-05" db="EMBL/GenBank/DDBJ databases">
        <title>Complete genome sequence of Corynebacterium crudilactis, a new Corynebacterium species isolated from raw cow's milk.</title>
        <authorList>
            <person name="Christian R."/>
            <person name="Zimmermann J."/>
            <person name="Lipski A."/>
            <person name="Kalinowski J."/>
        </authorList>
    </citation>
    <scope>NUCLEOTIDE SEQUENCE [LARGE SCALE GENOMIC DNA]</scope>
    <source>
        <strain evidence="12 13">JZ16</strain>
    </source>
</reference>
<keyword evidence="5 10" id="KW-0378">Hydrolase</keyword>
<evidence type="ECO:0000256" key="1">
    <source>
        <dbReference type="ARBA" id="ARBA00008023"/>
    </source>
</evidence>
<accession>A0A172QVI5</accession>
<keyword evidence="13" id="KW-1185">Reference proteome</keyword>
<dbReference type="PANTHER" id="PTHR11067">
    <property type="entry name" value="INOSINE TRIPHOSPHATE PYROPHOSPHATASE/HAM1 PROTEIN"/>
    <property type="match status" value="1"/>
</dbReference>
<feature type="binding site" evidence="10">
    <location>
        <begin position="155"/>
        <end position="158"/>
    </location>
    <ligand>
        <name>substrate</name>
    </ligand>
</feature>
<dbReference type="GO" id="GO:0035870">
    <property type="term" value="F:dITP diphosphatase activity"/>
    <property type="evidence" value="ECO:0007669"/>
    <property type="project" value="UniProtKB-UniRule"/>
</dbReference>
<name>A0A172QVI5_9CORY</name>
<evidence type="ECO:0000256" key="4">
    <source>
        <dbReference type="ARBA" id="ARBA00022741"/>
    </source>
</evidence>
<evidence type="ECO:0000256" key="8">
    <source>
        <dbReference type="ARBA" id="ARBA00051875"/>
    </source>
</evidence>
<dbReference type="GO" id="GO:0036220">
    <property type="term" value="F:ITP diphosphatase activity"/>
    <property type="evidence" value="ECO:0007669"/>
    <property type="project" value="UniProtKB-UniRule"/>
</dbReference>
<dbReference type="PANTHER" id="PTHR11067:SF9">
    <property type="entry name" value="INOSINE TRIPHOSPHATE PYROPHOSPHATASE"/>
    <property type="match status" value="1"/>
</dbReference>
<dbReference type="InterPro" id="IPR029001">
    <property type="entry name" value="ITPase-like_fam"/>
</dbReference>
<feature type="binding site" evidence="10">
    <location>
        <begin position="7"/>
        <end position="12"/>
    </location>
    <ligand>
        <name>substrate</name>
    </ligand>
</feature>
<evidence type="ECO:0000256" key="3">
    <source>
        <dbReference type="ARBA" id="ARBA00022723"/>
    </source>
</evidence>
<dbReference type="Proteomes" id="UP000076929">
    <property type="component" value="Chromosome"/>
</dbReference>
<keyword evidence="7 10" id="KW-0546">Nucleotide metabolism</keyword>